<organism evidence="6 7">
    <name type="scientific">Macrococcoides canis</name>
    <dbReference type="NCBI Taxonomy" id="1855823"/>
    <lineage>
        <taxon>Bacteria</taxon>
        <taxon>Bacillati</taxon>
        <taxon>Bacillota</taxon>
        <taxon>Bacilli</taxon>
        <taxon>Bacillales</taxon>
        <taxon>Staphylococcaceae</taxon>
        <taxon>Macrococcoides</taxon>
    </lineage>
</organism>
<dbReference type="InterPro" id="IPR027417">
    <property type="entry name" value="P-loop_NTPase"/>
</dbReference>
<feature type="domain" description="Rad50/SbcC-type AAA" evidence="5">
    <location>
        <begin position="5"/>
        <end position="213"/>
    </location>
</feature>
<feature type="coiled-coil region" evidence="4">
    <location>
        <begin position="799"/>
        <end position="826"/>
    </location>
</feature>
<dbReference type="Gene3D" id="3.40.50.300">
    <property type="entry name" value="P-loop containing nucleotide triphosphate hydrolases"/>
    <property type="match status" value="2"/>
</dbReference>
<dbReference type="Pfam" id="PF13476">
    <property type="entry name" value="AAA_23"/>
    <property type="match status" value="1"/>
</dbReference>
<dbReference type="OrthoDB" id="9795626at2"/>
<gene>
    <name evidence="6" type="primary">sbcC</name>
    <name evidence="6" type="ORF">MCCS_11760</name>
</gene>
<comment type="similarity">
    <text evidence="1">Belongs to the SMC family. SbcC subfamily.</text>
</comment>
<dbReference type="STRING" id="1855823.MCCS_11760"/>
<proteinExistence type="inferred from homology"/>
<dbReference type="SUPFAM" id="SSF52540">
    <property type="entry name" value="P-loop containing nucleoside triphosphate hydrolases"/>
    <property type="match status" value="3"/>
</dbReference>
<comment type="subunit">
    <text evidence="2">Heterodimer of SbcC and SbcD.</text>
</comment>
<dbReference type="GO" id="GO:0016887">
    <property type="term" value="F:ATP hydrolysis activity"/>
    <property type="evidence" value="ECO:0007669"/>
    <property type="project" value="InterPro"/>
</dbReference>
<evidence type="ECO:0000256" key="3">
    <source>
        <dbReference type="ARBA" id="ARBA00013368"/>
    </source>
</evidence>
<reference evidence="6 7" key="1">
    <citation type="journal article" date="2017" name="Int. J. Syst. Evol. Microbiol.">
        <title>Macrococcus canis sp. nov., a skin bacterium associated with infections in dogs.</title>
        <authorList>
            <person name="Gobeli Brawand S."/>
            <person name="Cotting K."/>
            <person name="Gomez-Sanz E."/>
            <person name="Collaud A."/>
            <person name="Thomann A."/>
            <person name="Brodard I."/>
            <person name="Rodriguez-Campos S."/>
            <person name="Strauss C."/>
            <person name="Perreten V."/>
        </authorList>
    </citation>
    <scope>NUCLEOTIDE SEQUENCE [LARGE SCALE GENOMIC DNA]</scope>
    <source>
        <strain evidence="6 7">KM45013</strain>
    </source>
</reference>
<dbReference type="KEGG" id="mcak:MCCS_11760"/>
<evidence type="ECO:0000313" key="7">
    <source>
        <dbReference type="Proteomes" id="UP000194154"/>
    </source>
</evidence>
<dbReference type="Proteomes" id="UP000194154">
    <property type="component" value="Chromosome"/>
</dbReference>
<dbReference type="PANTHER" id="PTHR32114:SF2">
    <property type="entry name" value="ABC TRANSPORTER ABCH.3"/>
    <property type="match status" value="1"/>
</dbReference>
<name>A0A1W7AB28_9STAP</name>
<protein>
    <recommendedName>
        <fullName evidence="3">Nuclease SbcCD subunit C</fullName>
    </recommendedName>
</protein>
<accession>A0A1W7AB28</accession>
<dbReference type="GO" id="GO:0006302">
    <property type="term" value="P:double-strand break repair"/>
    <property type="evidence" value="ECO:0007669"/>
    <property type="project" value="InterPro"/>
</dbReference>
<sequence length="1008" mass="117499">MRPIKLEIHHFGPFKNETIDFMQLNNHMLFLISGKTGSGKTTIFDAMMYALYGTASTSSRNFKAMRNKHANDDEETLIKFQFSIRGKQFLVVRNLPHIKEGNKSHIASKLEVHEIIDNKSQLISTHKKTETNQLIVDIVKLQADQFRQILILPQGEFKNFLVSDSDSKNEILRTLFDTKHLELMVKRLKENVDDKIDAIKMKEKEIELRIQQLDLGLPEYMASYDKQIQTVNLFYEASKKELSYKKSELNNKLNRLKTKEEMLKKAEILHENIQTYNKHKQQLDRLFEQRAEIEKSQEMIQQLLQLESYLKCLKQLDELKKEDDHIKKQMKIEELQINEINSKLQQLKDSLTEVTSNEVEMNQLNHQLIEQERFVHIKYQGLEKNIDTLNDLKRKTEEYSDTLTSIQQENETIQRSLEVLTKEKSKTYEEKMHNQNLIKDTETIIALINEYLSYKDEIMTINKTQDKLLEELNAYELQIERFNFGDETLDIDAVDRVRANLKRGQNCPVCNHVVTEVTDGVHHEYHNIVQRKIKLSRELEANSAKIEWIESLTHTLIDKLLKYKQFKDAYKNDDIKNTIALFNHEQESIIQNSAAINETLEHINQQYEQLNHKVEENTTSIAALKKSIDTNNQKIAELNDKKELYHTFVSFTGFEKFDDFKAQYDEKKKSVESYKKNVDELNDAITASLELIQSKETKLDKYKHHLIYNEKLLNQLQSTKQSFKVSDEILDKYKDADVENEIKNLQNTVETYHKEIHFHENTIKSLEEAIKGNEPPDIEQISAEYLQFSSEVKIFEQSVSDMNSQLNQMEKIIIQLEAVYKTYSRQMDDIGSEIKLFEVLNGKNALKLSIENYVLVYYLEQILLLSNERLLQMTHNRYKLVRKKDAHSRKKSGLEIEVFDYHTNTVRDITTLSGGETFIASLSLALGLSDYVMQLSGGINLESVFIDEGFGTLDSDTLDTAINVLIELQQSGKLIGIISHVQSLKESMPAILNVNSDGFNSRTEFLLK</sequence>
<feature type="coiled-coil region" evidence="4">
    <location>
        <begin position="593"/>
        <end position="684"/>
    </location>
</feature>
<evidence type="ECO:0000256" key="1">
    <source>
        <dbReference type="ARBA" id="ARBA00006930"/>
    </source>
</evidence>
<evidence type="ECO:0000256" key="4">
    <source>
        <dbReference type="SAM" id="Coils"/>
    </source>
</evidence>
<keyword evidence="4" id="KW-0175">Coiled coil</keyword>
<dbReference type="GeneID" id="35295305"/>
<feature type="coiled-coil region" evidence="4">
    <location>
        <begin position="239"/>
        <end position="423"/>
    </location>
</feature>
<evidence type="ECO:0000256" key="2">
    <source>
        <dbReference type="ARBA" id="ARBA00011322"/>
    </source>
</evidence>
<dbReference type="RefSeq" id="WP_086042468.1">
    <property type="nucleotide sequence ID" value="NZ_CBCRZA010000005.1"/>
</dbReference>
<keyword evidence="7" id="KW-1185">Reference proteome</keyword>
<dbReference type="Pfam" id="PF13558">
    <property type="entry name" value="SbcC_Walker_B"/>
    <property type="match status" value="1"/>
</dbReference>
<feature type="coiled-coil region" evidence="4">
    <location>
        <begin position="735"/>
        <end position="769"/>
    </location>
</feature>
<dbReference type="InterPro" id="IPR038729">
    <property type="entry name" value="Rad50/SbcC_AAA"/>
</dbReference>
<evidence type="ECO:0000259" key="5">
    <source>
        <dbReference type="Pfam" id="PF13476"/>
    </source>
</evidence>
<dbReference type="AlphaFoldDB" id="A0A1W7AB28"/>
<dbReference type="PANTHER" id="PTHR32114">
    <property type="entry name" value="ABC TRANSPORTER ABCH.3"/>
    <property type="match status" value="1"/>
</dbReference>
<evidence type="ECO:0000313" key="6">
    <source>
        <dbReference type="EMBL" id="ARQ06822.1"/>
    </source>
</evidence>
<dbReference type="EMBL" id="CP021059">
    <property type="protein sequence ID" value="ARQ06822.1"/>
    <property type="molecule type" value="Genomic_DNA"/>
</dbReference>